<evidence type="ECO:0008006" key="3">
    <source>
        <dbReference type="Google" id="ProtNLM"/>
    </source>
</evidence>
<dbReference type="Proteomes" id="UP000663879">
    <property type="component" value="Unassembled WGS sequence"/>
</dbReference>
<name>A0A813VCK0_9BILA</name>
<reference evidence="1" key="1">
    <citation type="submission" date="2021-02" db="EMBL/GenBank/DDBJ databases">
        <authorList>
            <person name="Nowell W R."/>
        </authorList>
    </citation>
    <scope>NUCLEOTIDE SEQUENCE</scope>
    <source>
        <strain evidence="1">Ploen Becks lab</strain>
    </source>
</reference>
<dbReference type="AlphaFoldDB" id="A0A813VCK0"/>
<organism evidence="1 2">
    <name type="scientific">Brachionus calyciflorus</name>
    <dbReference type="NCBI Taxonomy" id="104777"/>
    <lineage>
        <taxon>Eukaryota</taxon>
        <taxon>Metazoa</taxon>
        <taxon>Spiralia</taxon>
        <taxon>Gnathifera</taxon>
        <taxon>Rotifera</taxon>
        <taxon>Eurotatoria</taxon>
        <taxon>Monogononta</taxon>
        <taxon>Pseudotrocha</taxon>
        <taxon>Ploima</taxon>
        <taxon>Brachionidae</taxon>
        <taxon>Brachionus</taxon>
    </lineage>
</organism>
<accession>A0A813VCK0</accession>
<proteinExistence type="predicted"/>
<keyword evidence="2" id="KW-1185">Reference proteome</keyword>
<evidence type="ECO:0000313" key="1">
    <source>
        <dbReference type="EMBL" id="CAF0841408.1"/>
    </source>
</evidence>
<evidence type="ECO:0000313" key="2">
    <source>
        <dbReference type="Proteomes" id="UP000663879"/>
    </source>
</evidence>
<sequence length="95" mass="11247">MEIKYIPNNRFNLKLSIQDNTNHDGHDLCYNDLLFKRQRITKKSINWQCKVVKCSGSVILQITSYEIQHFVQYELVSLHKPFNDIEQVSNQFSEA</sequence>
<comment type="caution">
    <text evidence="1">The sequence shown here is derived from an EMBL/GenBank/DDBJ whole genome shotgun (WGS) entry which is preliminary data.</text>
</comment>
<protein>
    <recommendedName>
        <fullName evidence="3">FLYWCH-type domain-containing protein</fullName>
    </recommendedName>
</protein>
<gene>
    <name evidence="1" type="ORF">OXX778_LOCUS8475</name>
</gene>
<dbReference type="EMBL" id="CAJNOC010001169">
    <property type="protein sequence ID" value="CAF0841408.1"/>
    <property type="molecule type" value="Genomic_DNA"/>
</dbReference>